<comment type="subunit">
    <text evidence="1">Homodimer.</text>
</comment>
<dbReference type="Gene3D" id="3.40.50.300">
    <property type="entry name" value="P-loop containing nucleotide triphosphate hydrolases"/>
    <property type="match status" value="1"/>
</dbReference>
<dbReference type="Pfam" id="PF13500">
    <property type="entry name" value="AAA_26"/>
    <property type="match status" value="1"/>
</dbReference>
<dbReference type="AlphaFoldDB" id="A0A1F7F280"/>
<keyword evidence="1" id="KW-0093">Biotin biosynthesis</keyword>
<dbReference type="HAMAP" id="MF_00336">
    <property type="entry name" value="BioD"/>
    <property type="match status" value="1"/>
</dbReference>
<comment type="pathway">
    <text evidence="1">Cofactor biosynthesis; biotin biosynthesis; biotin from 7,8-diaminononanoate: step 1/2.</text>
</comment>
<dbReference type="GO" id="GO:0009102">
    <property type="term" value="P:biotin biosynthetic process"/>
    <property type="evidence" value="ECO:0007669"/>
    <property type="project" value="UniProtKB-UniRule"/>
</dbReference>
<feature type="binding site" evidence="1">
    <location>
        <position position="52"/>
    </location>
    <ligand>
        <name>Mg(2+)</name>
        <dbReference type="ChEBI" id="CHEBI:18420"/>
    </ligand>
</feature>
<reference evidence="2 3" key="1">
    <citation type="journal article" date="2016" name="Nat. Commun.">
        <title>Thousands of microbial genomes shed light on interconnected biogeochemical processes in an aquifer system.</title>
        <authorList>
            <person name="Anantharaman K."/>
            <person name="Brown C.T."/>
            <person name="Hug L.A."/>
            <person name="Sharon I."/>
            <person name="Castelle C.J."/>
            <person name="Probst A.J."/>
            <person name="Thomas B.C."/>
            <person name="Singh A."/>
            <person name="Wilkins M.J."/>
            <person name="Karaoz U."/>
            <person name="Brodie E.L."/>
            <person name="Williams K.H."/>
            <person name="Hubbard S.S."/>
            <person name="Banfield J.F."/>
        </authorList>
    </citation>
    <scope>NUCLEOTIDE SEQUENCE [LARGE SCALE GENOMIC DNA]</scope>
</reference>
<comment type="similarity">
    <text evidence="1">Belongs to the dethiobiotin synthetase family.</text>
</comment>
<comment type="cofactor">
    <cofactor evidence="1">
        <name>Mg(2+)</name>
        <dbReference type="ChEBI" id="CHEBI:18420"/>
    </cofactor>
</comment>
<dbReference type="GO" id="GO:0005524">
    <property type="term" value="F:ATP binding"/>
    <property type="evidence" value="ECO:0007669"/>
    <property type="project" value="UniProtKB-UniRule"/>
</dbReference>
<comment type="function">
    <text evidence="1">Catalyzes a mechanistically unusual reaction, the ATP-dependent insertion of CO2 between the N7 and N8 nitrogen atoms of 7,8-diaminopelargonic acid (DAPA, also called 7,8-diammoniononanoate) to form a ureido ring.</text>
</comment>
<protein>
    <recommendedName>
        <fullName evidence="1">ATP-dependent dethiobiotin synthetase BioD</fullName>
        <ecNumber evidence="1">6.3.3.3</ecNumber>
    </recommendedName>
    <alternativeName>
        <fullName evidence="1">DTB synthetase</fullName>
        <shortName evidence="1">DTBS</shortName>
    </alternativeName>
    <alternativeName>
        <fullName evidence="1">Dethiobiotin synthase</fullName>
    </alternativeName>
</protein>
<keyword evidence="1" id="KW-0067">ATP-binding</keyword>
<dbReference type="CDD" id="cd03109">
    <property type="entry name" value="DTBS"/>
    <property type="match status" value="1"/>
</dbReference>
<comment type="catalytic activity">
    <reaction evidence="1">
        <text>(7R,8S)-7,8-diammoniononanoate + CO2 + ATP = (4R,5S)-dethiobiotin + ADP + phosphate + 3 H(+)</text>
        <dbReference type="Rhea" id="RHEA:15805"/>
        <dbReference type="ChEBI" id="CHEBI:15378"/>
        <dbReference type="ChEBI" id="CHEBI:16526"/>
        <dbReference type="ChEBI" id="CHEBI:30616"/>
        <dbReference type="ChEBI" id="CHEBI:43474"/>
        <dbReference type="ChEBI" id="CHEBI:149469"/>
        <dbReference type="ChEBI" id="CHEBI:149473"/>
        <dbReference type="ChEBI" id="CHEBI:456216"/>
        <dbReference type="EC" id="6.3.3.3"/>
    </reaction>
</comment>
<dbReference type="SUPFAM" id="SSF52540">
    <property type="entry name" value="P-loop containing nucleoside triphosphate hydrolases"/>
    <property type="match status" value="1"/>
</dbReference>
<dbReference type="PANTHER" id="PTHR43210">
    <property type="entry name" value="DETHIOBIOTIN SYNTHETASE"/>
    <property type="match status" value="1"/>
</dbReference>
<dbReference type="UniPathway" id="UPA00078">
    <property type="reaction ID" value="UER00161"/>
</dbReference>
<keyword evidence="1" id="KW-0460">Magnesium</keyword>
<evidence type="ECO:0000256" key="1">
    <source>
        <dbReference type="HAMAP-Rule" id="MF_00336"/>
    </source>
</evidence>
<feature type="binding site" evidence="1">
    <location>
        <position position="43"/>
    </location>
    <ligand>
        <name>substrate</name>
    </ligand>
</feature>
<dbReference type="InterPro" id="IPR004472">
    <property type="entry name" value="DTB_synth_BioD"/>
</dbReference>
<feature type="binding site" evidence="1">
    <location>
        <begin position="173"/>
        <end position="174"/>
    </location>
    <ligand>
        <name>ATP</name>
        <dbReference type="ChEBI" id="CHEBI:30616"/>
    </ligand>
</feature>
<dbReference type="PANTHER" id="PTHR43210:SF5">
    <property type="entry name" value="DETHIOBIOTIN SYNTHETASE"/>
    <property type="match status" value="1"/>
</dbReference>
<dbReference type="Proteomes" id="UP000179243">
    <property type="component" value="Unassembled WGS sequence"/>
</dbReference>
<accession>A0A1F7F280</accession>
<sequence length="233" mass="25295">MRAKGLFITGTHTGVGKTRVTAIIGALLRKQGIDFGVSKPVHTGVKGRTCPDLEEYKRFFSLSDPDALVCPVRLKAPQAPTIASALEKSPVMIETIDTSLYILRQQHVNVLVEGIGGVLVPLTQKVTVADLIKRTGLFAVVVASPQLGTINHTCLTIEALRNRKVPIAGVVFNKVAVTSVVFDMIVQEITRMTRVPCLGYLGTHQKRMSTSGAIVRAALHTLQVKQIISFFKK</sequence>
<comment type="caution">
    <text evidence="2">The sequence shown here is derived from an EMBL/GenBank/DDBJ whole genome shotgun (WGS) entry which is preliminary data.</text>
</comment>
<evidence type="ECO:0000313" key="2">
    <source>
        <dbReference type="EMBL" id="OGK00708.1"/>
    </source>
</evidence>
<proteinExistence type="inferred from homology"/>
<gene>
    <name evidence="1" type="primary">bioD</name>
    <name evidence="2" type="ORF">A2519_20150</name>
</gene>
<feature type="binding site" evidence="1">
    <location>
        <position position="113"/>
    </location>
    <ligand>
        <name>Mg(2+)</name>
        <dbReference type="ChEBI" id="CHEBI:18420"/>
    </ligand>
</feature>
<dbReference type="GO" id="GO:0000287">
    <property type="term" value="F:magnesium ion binding"/>
    <property type="evidence" value="ECO:0007669"/>
    <property type="project" value="UniProtKB-UniRule"/>
</dbReference>
<evidence type="ECO:0000313" key="3">
    <source>
        <dbReference type="Proteomes" id="UP000179243"/>
    </source>
</evidence>
<keyword evidence="1" id="KW-0479">Metal-binding</keyword>
<name>A0A1F7F280_UNCRA</name>
<dbReference type="EC" id="6.3.3.3" evidence="1"/>
<feature type="binding site" evidence="1">
    <location>
        <begin position="113"/>
        <end position="116"/>
    </location>
    <ligand>
        <name>ATP</name>
        <dbReference type="ChEBI" id="CHEBI:30616"/>
    </ligand>
</feature>
<feature type="binding site" evidence="1">
    <location>
        <position position="18"/>
    </location>
    <ligand>
        <name>Mg(2+)</name>
        <dbReference type="ChEBI" id="CHEBI:18420"/>
    </ligand>
</feature>
<organism evidence="2 3">
    <name type="scientific">Candidatus Raymondbacteria bacterium RIFOXYD12_FULL_49_13</name>
    <dbReference type="NCBI Taxonomy" id="1817890"/>
    <lineage>
        <taxon>Bacteria</taxon>
        <taxon>Raymondiibacteriota</taxon>
    </lineage>
</organism>
<comment type="subcellular location">
    <subcellularLocation>
        <location evidence="1">Cytoplasm</location>
    </subcellularLocation>
</comment>
<dbReference type="PIRSF" id="PIRSF006755">
    <property type="entry name" value="DTB_synth"/>
    <property type="match status" value="1"/>
</dbReference>
<dbReference type="GO" id="GO:0005829">
    <property type="term" value="C:cytosol"/>
    <property type="evidence" value="ECO:0007669"/>
    <property type="project" value="TreeGrafter"/>
</dbReference>
<dbReference type="GO" id="GO:0004141">
    <property type="term" value="F:dethiobiotin synthase activity"/>
    <property type="evidence" value="ECO:0007669"/>
    <property type="project" value="UniProtKB-UniRule"/>
</dbReference>
<feature type="active site" evidence="1">
    <location>
        <position position="39"/>
    </location>
</feature>
<comment type="caution">
    <text evidence="1">Lacks conserved residue(s) required for the propagation of feature annotation.</text>
</comment>
<dbReference type="InterPro" id="IPR027417">
    <property type="entry name" value="P-loop_NTPase"/>
</dbReference>
<keyword evidence="1" id="KW-0963">Cytoplasm</keyword>
<dbReference type="NCBIfam" id="TIGR00347">
    <property type="entry name" value="bioD"/>
    <property type="match status" value="1"/>
</dbReference>
<keyword evidence="1" id="KW-0436">Ligase</keyword>
<dbReference type="EMBL" id="MFYX01000142">
    <property type="protein sequence ID" value="OGK00708.1"/>
    <property type="molecule type" value="Genomic_DNA"/>
</dbReference>
<feature type="binding site" evidence="1">
    <location>
        <position position="52"/>
    </location>
    <ligand>
        <name>ATP</name>
        <dbReference type="ChEBI" id="CHEBI:30616"/>
    </ligand>
</feature>
<keyword evidence="1" id="KW-0547">Nucleotide-binding</keyword>